<keyword evidence="5" id="KW-1185">Reference proteome</keyword>
<dbReference type="Proteomes" id="UP000435112">
    <property type="component" value="Unassembled WGS sequence"/>
</dbReference>
<dbReference type="EMBL" id="QXFT01000597">
    <property type="protein sequence ID" value="KAE9339936.1"/>
    <property type="molecule type" value="Genomic_DNA"/>
</dbReference>
<evidence type="ECO:0000313" key="5">
    <source>
        <dbReference type="Proteomes" id="UP000434957"/>
    </source>
</evidence>
<evidence type="ECO:0000313" key="1">
    <source>
        <dbReference type="EMBL" id="KAE9023019.1"/>
    </source>
</evidence>
<dbReference type="OrthoDB" id="10348637at2759"/>
<organism evidence="3 5">
    <name type="scientific">Phytophthora rubi</name>
    <dbReference type="NCBI Taxonomy" id="129364"/>
    <lineage>
        <taxon>Eukaryota</taxon>
        <taxon>Sar</taxon>
        <taxon>Stramenopiles</taxon>
        <taxon>Oomycota</taxon>
        <taxon>Peronosporomycetes</taxon>
        <taxon>Peronosporales</taxon>
        <taxon>Peronosporaceae</taxon>
        <taxon>Phytophthora</taxon>
    </lineage>
</organism>
<reference evidence="3 5" key="1">
    <citation type="submission" date="2018-08" db="EMBL/GenBank/DDBJ databases">
        <title>Genomic investigation of the strawberry pathogen Phytophthora fragariae indicates pathogenicity is determined by transcriptional variation in three key races.</title>
        <authorList>
            <person name="Adams T.M."/>
            <person name="Armitage A.D."/>
            <person name="Sobczyk M.K."/>
            <person name="Bates H.J."/>
            <person name="Dunwell J.M."/>
            <person name="Nellist C.F."/>
            <person name="Harrison R.J."/>
        </authorList>
    </citation>
    <scope>NUCLEOTIDE SEQUENCE [LARGE SCALE GENOMIC DNA]</scope>
    <source>
        <strain evidence="2 4">SCRP249</strain>
        <strain evidence="1 6">SCRP324</strain>
        <strain evidence="3 5">SCRP333</strain>
    </source>
</reference>
<proteinExistence type="predicted"/>
<dbReference type="AlphaFoldDB" id="A0A6A4FA63"/>
<sequence>MSLRWLVRLQPSSFFFWGWGFAFAATASSALCCRSQARRKYCASSCYMCFICCCSLYSVSI</sequence>
<dbReference type="Proteomes" id="UP000429607">
    <property type="component" value="Unassembled WGS sequence"/>
</dbReference>
<gene>
    <name evidence="2" type="ORF">PR001_g10502</name>
    <name evidence="1" type="ORF">PR002_g11818</name>
    <name evidence="3" type="ORF">PR003_g10766</name>
</gene>
<comment type="caution">
    <text evidence="3">The sequence shown here is derived from an EMBL/GenBank/DDBJ whole genome shotgun (WGS) entry which is preliminary data.</text>
</comment>
<evidence type="ECO:0000313" key="3">
    <source>
        <dbReference type="EMBL" id="KAE9339936.1"/>
    </source>
</evidence>
<evidence type="ECO:0000313" key="4">
    <source>
        <dbReference type="Proteomes" id="UP000429607"/>
    </source>
</evidence>
<accession>A0A6A4FA63</accession>
<name>A0A6A4FA63_9STRA</name>
<dbReference type="Proteomes" id="UP000434957">
    <property type="component" value="Unassembled WGS sequence"/>
</dbReference>
<evidence type="ECO:0000313" key="6">
    <source>
        <dbReference type="Proteomes" id="UP000435112"/>
    </source>
</evidence>
<dbReference type="EMBL" id="QXFU01000722">
    <property type="protein sequence ID" value="KAE9023019.1"/>
    <property type="molecule type" value="Genomic_DNA"/>
</dbReference>
<protein>
    <submittedName>
        <fullName evidence="3">Uncharacterized protein</fullName>
    </submittedName>
</protein>
<evidence type="ECO:0000313" key="2">
    <source>
        <dbReference type="EMBL" id="KAE9032675.1"/>
    </source>
</evidence>
<dbReference type="EMBL" id="QXFV01000618">
    <property type="protein sequence ID" value="KAE9032675.1"/>
    <property type="molecule type" value="Genomic_DNA"/>
</dbReference>